<evidence type="ECO:0000313" key="2">
    <source>
        <dbReference type="EMBL" id="ABB09800.1"/>
    </source>
</evidence>
<dbReference type="InterPro" id="IPR025285">
    <property type="entry name" value="DUF4145"/>
</dbReference>
<dbReference type="HOGENOM" id="CLU_113620_0_0_4"/>
<dbReference type="PATRIC" id="fig|482957.22.peg.3218"/>
<evidence type="ECO:0000259" key="1">
    <source>
        <dbReference type="Pfam" id="PF13643"/>
    </source>
</evidence>
<reference evidence="2" key="1">
    <citation type="submission" date="2009-01" db="EMBL/GenBank/DDBJ databases">
        <title>Complete sequence of chromosome 1 of Burkholderia sp. 383.</title>
        <authorList>
            <consortium name="US DOE Joint Genome Institute"/>
            <person name="Copeland A."/>
            <person name="Lucas S."/>
            <person name="Lapidus A."/>
            <person name="Barry K."/>
            <person name="Detter J.C."/>
            <person name="Glavina T."/>
            <person name="Hammon N."/>
            <person name="Israni S."/>
            <person name="Pitluck S."/>
            <person name="Chain P."/>
            <person name="Malfatti S."/>
            <person name="Shin M."/>
            <person name="Vergez L."/>
            <person name="Schmutz J."/>
            <person name="Larimer F."/>
            <person name="Land M."/>
            <person name="Kyrpides N."/>
            <person name="Lykidis A."/>
            <person name="Richardson P."/>
        </authorList>
    </citation>
    <scope>NUCLEOTIDE SEQUENCE</scope>
    <source>
        <strain evidence="2">383</strain>
    </source>
</reference>
<protein>
    <recommendedName>
        <fullName evidence="1">DUF4145 domain-containing protein</fullName>
    </recommendedName>
</protein>
<feature type="domain" description="DUF4145" evidence="1">
    <location>
        <begin position="91"/>
        <end position="177"/>
    </location>
</feature>
<dbReference type="EMBL" id="CP000151">
    <property type="protein sequence ID" value="ABB09800.1"/>
    <property type="molecule type" value="Genomic_DNA"/>
</dbReference>
<dbReference type="Pfam" id="PF13643">
    <property type="entry name" value="DUF4145"/>
    <property type="match status" value="1"/>
</dbReference>
<dbReference type="GeneID" id="45096083"/>
<proteinExistence type="predicted"/>
<organism evidence="2 3">
    <name type="scientific">Burkholderia lata (strain ATCC 17760 / DSM 23089 / LMG 22485 / NCIMB 9086 / R18194 / 383)</name>
    <dbReference type="NCBI Taxonomy" id="482957"/>
    <lineage>
        <taxon>Bacteria</taxon>
        <taxon>Pseudomonadati</taxon>
        <taxon>Pseudomonadota</taxon>
        <taxon>Betaproteobacteria</taxon>
        <taxon>Burkholderiales</taxon>
        <taxon>Burkholderiaceae</taxon>
        <taxon>Burkholderia</taxon>
        <taxon>Burkholderia cepacia complex</taxon>
    </lineage>
</organism>
<name>Q39CL6_BURL3</name>
<dbReference type="RefSeq" id="WP_011353307.1">
    <property type="nucleotide sequence ID" value="NC_007510.1"/>
</dbReference>
<evidence type="ECO:0000313" key="3">
    <source>
        <dbReference type="Proteomes" id="UP000002705"/>
    </source>
</evidence>
<dbReference type="Proteomes" id="UP000002705">
    <property type="component" value="Chromosome 1"/>
</dbReference>
<gene>
    <name evidence="2" type="ordered locus">Bcep18194_A6206</name>
</gene>
<sequence length="210" mass="23235">MSEKQIIVIDCPQCEVRVKSEVTSWVGDAEDRAYILVACPSCQQALFGATVLFRDQFGNWAWDTAERLWPVPALADLGPSVPAAARRDVSAAQKCFSHGIYPAAAVMCGRALERLIKEKTGKPQMLAKGLADLKSRGVIDQRLHEWADALRVERNIGAHASDVETTKEDAQDIIDFTVAIFDYVYTLAEKYEKYRRRKAGGDGQGAMANE</sequence>
<accession>Q39CL6</accession>
<keyword evidence="3" id="KW-1185">Reference proteome</keyword>
<dbReference type="KEGG" id="bur:Bcep18194_A6206"/>
<dbReference type="AlphaFoldDB" id="Q39CL6"/>